<protein>
    <submittedName>
        <fullName evidence="1">Uncharacterized protein</fullName>
    </submittedName>
</protein>
<organism evidence="1 2">
    <name type="scientific">Panicum miliaceum</name>
    <name type="common">Proso millet</name>
    <name type="synonym">Broomcorn millet</name>
    <dbReference type="NCBI Taxonomy" id="4540"/>
    <lineage>
        <taxon>Eukaryota</taxon>
        <taxon>Viridiplantae</taxon>
        <taxon>Streptophyta</taxon>
        <taxon>Embryophyta</taxon>
        <taxon>Tracheophyta</taxon>
        <taxon>Spermatophyta</taxon>
        <taxon>Magnoliopsida</taxon>
        <taxon>Liliopsida</taxon>
        <taxon>Poales</taxon>
        <taxon>Poaceae</taxon>
        <taxon>PACMAD clade</taxon>
        <taxon>Panicoideae</taxon>
        <taxon>Panicodae</taxon>
        <taxon>Paniceae</taxon>
        <taxon>Panicinae</taxon>
        <taxon>Panicum</taxon>
        <taxon>Panicum sect. Panicum</taxon>
    </lineage>
</organism>
<accession>A0A3L6SDH4</accession>
<reference evidence="2" key="1">
    <citation type="journal article" date="2019" name="Nat. Commun.">
        <title>The genome of broomcorn millet.</title>
        <authorList>
            <person name="Zou C."/>
            <person name="Miki D."/>
            <person name="Li D."/>
            <person name="Tang Q."/>
            <person name="Xiao L."/>
            <person name="Rajput S."/>
            <person name="Deng P."/>
            <person name="Jia W."/>
            <person name="Huang R."/>
            <person name="Zhang M."/>
            <person name="Sun Y."/>
            <person name="Hu J."/>
            <person name="Fu X."/>
            <person name="Schnable P.S."/>
            <person name="Li F."/>
            <person name="Zhang H."/>
            <person name="Feng B."/>
            <person name="Zhu X."/>
            <person name="Liu R."/>
            <person name="Schnable J.C."/>
            <person name="Zhu J.-K."/>
            <person name="Zhang H."/>
        </authorList>
    </citation>
    <scope>NUCLEOTIDE SEQUENCE [LARGE SCALE GENOMIC DNA]</scope>
</reference>
<dbReference type="Proteomes" id="UP000275267">
    <property type="component" value="Unassembled WGS sequence"/>
</dbReference>
<proteinExistence type="predicted"/>
<keyword evidence="2" id="KW-1185">Reference proteome</keyword>
<comment type="caution">
    <text evidence="1">The sequence shown here is derived from an EMBL/GenBank/DDBJ whole genome shotgun (WGS) entry which is preliminary data.</text>
</comment>
<dbReference type="AlphaFoldDB" id="A0A3L6SDH4"/>
<evidence type="ECO:0000313" key="1">
    <source>
        <dbReference type="EMBL" id="RLN18579.1"/>
    </source>
</evidence>
<dbReference type="EMBL" id="PQIB02000005">
    <property type="protein sequence ID" value="RLN18579.1"/>
    <property type="molecule type" value="Genomic_DNA"/>
</dbReference>
<gene>
    <name evidence="1" type="ORF">C2845_PM02G28280</name>
</gene>
<evidence type="ECO:0000313" key="2">
    <source>
        <dbReference type="Proteomes" id="UP000275267"/>
    </source>
</evidence>
<dbReference type="OrthoDB" id="10645859at2759"/>
<sequence>MEVRRGEVGFFLVGDGVCCDDGEVKLLFLLFVSGSCAEGCAVGCFVLTVGEYLSRDADGGDGRCVFYRLVKSGWFLLPTSSVGLLPLRGNSTSGEPGSSVLGASDPLLSSSDAMAAGHLARPVPSTVTRRVGVSDVLLMMPLKASFPSSERWVVGFIAMAPIAGDEDDQENLVRTWM</sequence>
<name>A0A3L6SDH4_PANMI</name>